<dbReference type="GO" id="GO:0005524">
    <property type="term" value="F:ATP binding"/>
    <property type="evidence" value="ECO:0007669"/>
    <property type="project" value="InterPro"/>
</dbReference>
<dbReference type="GO" id="GO:0140664">
    <property type="term" value="F:ATP-dependent DNA damage sensor activity"/>
    <property type="evidence" value="ECO:0007669"/>
    <property type="project" value="InterPro"/>
</dbReference>
<dbReference type="PANTHER" id="PTHR10073">
    <property type="entry name" value="DNA MISMATCH REPAIR PROTEIN MLH, PMS, MUTL"/>
    <property type="match status" value="1"/>
</dbReference>
<keyword evidence="4" id="KW-1185">Reference proteome</keyword>
<protein>
    <recommendedName>
        <fullName evidence="2">MutL C-terminal dimerisation domain-containing protein</fullName>
    </recommendedName>
</protein>
<dbReference type="GeneID" id="40317048"/>
<name>A0A422PV12_9TRYP</name>
<dbReference type="EMBL" id="MKKU01000158">
    <property type="protein sequence ID" value="RNF21357.1"/>
    <property type="molecule type" value="Genomic_DNA"/>
</dbReference>
<dbReference type="Proteomes" id="UP000284403">
    <property type="component" value="Unassembled WGS sequence"/>
</dbReference>
<evidence type="ECO:0000259" key="2">
    <source>
        <dbReference type="SMART" id="SM00853"/>
    </source>
</evidence>
<dbReference type="GO" id="GO:0016887">
    <property type="term" value="F:ATP hydrolysis activity"/>
    <property type="evidence" value="ECO:0007669"/>
    <property type="project" value="InterPro"/>
</dbReference>
<dbReference type="InterPro" id="IPR042120">
    <property type="entry name" value="MutL_C_dimsub"/>
</dbReference>
<dbReference type="PANTHER" id="PTHR10073:SF52">
    <property type="entry name" value="MISMATCH REPAIR ENDONUCLEASE PMS2"/>
    <property type="match status" value="1"/>
</dbReference>
<dbReference type="GO" id="GO:0032389">
    <property type="term" value="C:MutLalpha complex"/>
    <property type="evidence" value="ECO:0007669"/>
    <property type="project" value="TreeGrafter"/>
</dbReference>
<dbReference type="AlphaFoldDB" id="A0A422PV12"/>
<dbReference type="OrthoDB" id="429932at2759"/>
<dbReference type="GO" id="GO:0006298">
    <property type="term" value="P:mismatch repair"/>
    <property type="evidence" value="ECO:0007669"/>
    <property type="project" value="InterPro"/>
</dbReference>
<evidence type="ECO:0000256" key="1">
    <source>
        <dbReference type="SAM" id="MobiDB-lite"/>
    </source>
</evidence>
<reference evidence="3 4" key="1">
    <citation type="journal article" date="2018" name="BMC Genomics">
        <title>Genomic comparison of Trypanosoma conorhini and Trypanosoma rangeli to Trypanosoma cruzi strains of high and low virulence.</title>
        <authorList>
            <person name="Bradwell K.R."/>
            <person name="Koparde V.N."/>
            <person name="Matveyev A.V."/>
            <person name="Serrano M.G."/>
            <person name="Alves J.M."/>
            <person name="Parikh H."/>
            <person name="Huang B."/>
            <person name="Lee V."/>
            <person name="Espinosa-Alvarez O."/>
            <person name="Ortiz P.A."/>
            <person name="Costa-Martins A.G."/>
            <person name="Teixeira M.M."/>
            <person name="Buck G.A."/>
        </authorList>
    </citation>
    <scope>NUCLEOTIDE SEQUENCE [LARGE SCALE GENOMIC DNA]</scope>
    <source>
        <strain evidence="3 4">025E</strain>
    </source>
</reference>
<dbReference type="SMART" id="SM00853">
    <property type="entry name" value="MutL_C"/>
    <property type="match status" value="1"/>
</dbReference>
<dbReference type="Gene3D" id="3.30.1540.20">
    <property type="entry name" value="MutL, C-terminal domain, dimerisation subdomain"/>
    <property type="match status" value="1"/>
</dbReference>
<feature type="domain" description="MutL C-terminal dimerisation" evidence="2">
    <location>
        <begin position="578"/>
        <end position="818"/>
    </location>
</feature>
<dbReference type="InterPro" id="IPR014790">
    <property type="entry name" value="MutL_C"/>
</dbReference>
<sequence length="854" mass="90406">MDSDGISGGVSLLPPCDAARIRAAHRVPSLAVAVEAAYQLLRSLPPPGPTHEIRVVAAPAASGFTVDLAGAYRSPAAAAAAASPRHCRGAAAGLSDLTAVSQELRLCVAVEAAPGRGRGARHTTRSRESLEILFERRWRGADTETGEDPWTGVCAALTAKLRAARQANEHQPPPLLLHLRCEVRGLFYCMPVRQRSAAGGSHTSYRLRAERQALLSAAYRMAVECILAPMYLSLHETAGAATSLCLHLSSSGSLTAAAVDTADVVYVENCAPQRGGAAASAARSTKRRREESEGVREAGEPSHTLSTAHRVLAAVFPHLRLHSEPLEAPCSNAASRLREAVVDAGKFAVLFLLPAWRPQEAAGRLGRRPAALDAVVVAKSAATTACHVVDEAHRVYRQVAHGFTTLCPLIVFLAESLLGSDDAALRRMFRAAERICRCGTATLPQETPHAPRRESPFAVVGDLTAAAGALRCRNVAAAGLRVSSLTQRLSAARRAPRAGFVDGAPPASVPRRTPFCPPSLAGGSCRASTLPQVRAAMRLTLDPARIAPRAYAAPSVWPGLGEADAAENSPCPFRARHFIAQWDRKFLLLHMSDTGGCAGASRLAAKRSPLSILPAAAATTGLLTRPSKQQRQQSCQHPLPPALYIVDQHALHERLRLEFFMATAESYVRHLPASVALHVPIPDDIRRDVTAYERVLAKWGWGFARGSPHCDGGGGATAAAESGDAKALRCCVAVTQWPHLELEGHTLHLDTMETLRATVEEFLTAPPPRQSPAAGGAEAVGDGDVALQNAGARVLPSAVLNFLITRSCRGAVMFGDSLPAAAVEQLIDALPAVAQYTLCSHGRPSFAVIRSRGT</sequence>
<dbReference type="InterPro" id="IPR038973">
    <property type="entry name" value="MutL/Mlh/Pms-like"/>
</dbReference>
<evidence type="ECO:0000313" key="4">
    <source>
        <dbReference type="Proteomes" id="UP000284403"/>
    </source>
</evidence>
<gene>
    <name evidence="3" type="ORF">Tco025E_03437</name>
</gene>
<organism evidence="3 4">
    <name type="scientific">Trypanosoma conorhini</name>
    <dbReference type="NCBI Taxonomy" id="83891"/>
    <lineage>
        <taxon>Eukaryota</taxon>
        <taxon>Discoba</taxon>
        <taxon>Euglenozoa</taxon>
        <taxon>Kinetoplastea</taxon>
        <taxon>Metakinetoplastina</taxon>
        <taxon>Trypanosomatida</taxon>
        <taxon>Trypanosomatidae</taxon>
        <taxon>Trypanosoma</taxon>
    </lineage>
</organism>
<proteinExistence type="predicted"/>
<feature type="compositionally biased region" description="Basic and acidic residues" evidence="1">
    <location>
        <begin position="288"/>
        <end position="300"/>
    </location>
</feature>
<dbReference type="RefSeq" id="XP_029229514.1">
    <property type="nucleotide sequence ID" value="XM_029370355.1"/>
</dbReference>
<comment type="caution">
    <text evidence="3">The sequence shown here is derived from an EMBL/GenBank/DDBJ whole genome shotgun (WGS) entry which is preliminary data.</text>
</comment>
<evidence type="ECO:0000313" key="3">
    <source>
        <dbReference type="EMBL" id="RNF21357.1"/>
    </source>
</evidence>
<accession>A0A422PV12</accession>
<feature type="region of interest" description="Disordered" evidence="1">
    <location>
        <begin position="277"/>
        <end position="303"/>
    </location>
</feature>